<dbReference type="PANTHER" id="PTHR43309">
    <property type="entry name" value="5-OXOPROLINASE SUBUNIT C"/>
    <property type="match status" value="1"/>
</dbReference>
<name>A0ABV4NQM2_9GAMM</name>
<proteinExistence type="predicted"/>
<gene>
    <name evidence="5" type="ORF">ACCI51_14845</name>
</gene>
<evidence type="ECO:0000256" key="1">
    <source>
        <dbReference type="ARBA" id="ARBA00022741"/>
    </source>
</evidence>
<organism evidence="5 6">
    <name type="scientific">Microbulbifer echini</name>
    <dbReference type="NCBI Taxonomy" id="1529067"/>
    <lineage>
        <taxon>Bacteria</taxon>
        <taxon>Pseudomonadati</taxon>
        <taxon>Pseudomonadota</taxon>
        <taxon>Gammaproteobacteria</taxon>
        <taxon>Cellvibrionales</taxon>
        <taxon>Microbulbiferaceae</taxon>
        <taxon>Microbulbifer</taxon>
    </lineage>
</organism>
<dbReference type="RefSeq" id="WP_371844301.1">
    <property type="nucleotide sequence ID" value="NZ_JBGMEL010000015.1"/>
</dbReference>
<dbReference type="InterPro" id="IPR029000">
    <property type="entry name" value="Cyclophilin-like_dom_sf"/>
</dbReference>
<reference evidence="5 6" key="1">
    <citation type="submission" date="2024-08" db="EMBL/GenBank/DDBJ databases">
        <authorList>
            <person name="Ishaq N."/>
        </authorList>
    </citation>
    <scope>NUCLEOTIDE SEQUENCE [LARGE SCALE GENOMIC DNA]</scope>
    <source>
        <strain evidence="5 6">JCM 30400</strain>
    </source>
</reference>
<sequence length="325" mass="35914">MSIHFIRAGLQTSVQDTGRPGLMHYGIPQGGAADFLSMKIANLLLGNPLNNPVLEITLIGPRIEFDDDISIAITGARFQVSLNNKPVDNFKVLQIKRGDILDFEKLINGARAYIGFSAKICVPTILNSNATHLISGFGGHGNSAIANNDKISFKAIRIAEPAQLNQEFHLNYQARPLLRVVDGPEKNWFCPSTVENFYKSTFQISAQSNRMGIRLFPSITPSSGTLGGTSKHMISSGLQPGSIQIPNDGEPIISFIEGQTIGGYPRIAHVIRSDIHRLGQLKAEDKINFLLVSQEDARQILREKQYFLEKLQKQFPMTYETPLTL</sequence>
<accession>A0ABV4NQM2</accession>
<feature type="domain" description="Carboxyltransferase" evidence="4">
    <location>
        <begin position="24"/>
        <end position="307"/>
    </location>
</feature>
<dbReference type="InterPro" id="IPR003778">
    <property type="entry name" value="CT_A_B"/>
</dbReference>
<evidence type="ECO:0000313" key="6">
    <source>
        <dbReference type="Proteomes" id="UP001569414"/>
    </source>
</evidence>
<dbReference type="Gene3D" id="2.40.100.10">
    <property type="entry name" value="Cyclophilin-like"/>
    <property type="match status" value="1"/>
</dbReference>
<evidence type="ECO:0000256" key="2">
    <source>
        <dbReference type="ARBA" id="ARBA00022801"/>
    </source>
</evidence>
<dbReference type="InterPro" id="IPR052708">
    <property type="entry name" value="PxpC"/>
</dbReference>
<keyword evidence="3" id="KW-0067">ATP-binding</keyword>
<keyword evidence="2" id="KW-0378">Hydrolase</keyword>
<dbReference type="SMART" id="SM00797">
    <property type="entry name" value="AHS2"/>
    <property type="match status" value="1"/>
</dbReference>
<dbReference type="PANTHER" id="PTHR43309:SF3">
    <property type="entry name" value="5-OXOPROLINASE SUBUNIT C"/>
    <property type="match status" value="1"/>
</dbReference>
<evidence type="ECO:0000256" key="3">
    <source>
        <dbReference type="ARBA" id="ARBA00022840"/>
    </source>
</evidence>
<dbReference type="NCBIfam" id="TIGR00724">
    <property type="entry name" value="urea_amlyse_rel"/>
    <property type="match status" value="1"/>
</dbReference>
<keyword evidence="1" id="KW-0547">Nucleotide-binding</keyword>
<comment type="caution">
    <text evidence="5">The sequence shown here is derived from an EMBL/GenBank/DDBJ whole genome shotgun (WGS) entry which is preliminary data.</text>
</comment>
<evidence type="ECO:0000313" key="5">
    <source>
        <dbReference type="EMBL" id="MFA0791829.1"/>
    </source>
</evidence>
<dbReference type="Proteomes" id="UP001569414">
    <property type="component" value="Unassembled WGS sequence"/>
</dbReference>
<dbReference type="EMBL" id="JBGMEL010000015">
    <property type="protein sequence ID" value="MFA0791829.1"/>
    <property type="molecule type" value="Genomic_DNA"/>
</dbReference>
<protein>
    <submittedName>
        <fullName evidence="5">Biotin-dependent carboxyltransferase family protein</fullName>
    </submittedName>
</protein>
<evidence type="ECO:0000259" key="4">
    <source>
        <dbReference type="SMART" id="SM00797"/>
    </source>
</evidence>
<keyword evidence="6" id="KW-1185">Reference proteome</keyword>
<dbReference type="SUPFAM" id="SSF50891">
    <property type="entry name" value="Cyclophilin-like"/>
    <property type="match status" value="1"/>
</dbReference>
<dbReference type="Pfam" id="PF02626">
    <property type="entry name" value="CT_A_B"/>
    <property type="match status" value="1"/>
</dbReference>